<dbReference type="CDD" id="cd01647">
    <property type="entry name" value="RT_LTR"/>
    <property type="match status" value="1"/>
</dbReference>
<gene>
    <name evidence="14" type="ORF">AWC38_SpisGene8171</name>
</gene>
<evidence type="ECO:0000256" key="3">
    <source>
        <dbReference type="ARBA" id="ARBA00022723"/>
    </source>
</evidence>
<dbReference type="InterPro" id="IPR041577">
    <property type="entry name" value="RT_RNaseH_2"/>
</dbReference>
<protein>
    <submittedName>
        <fullName evidence="14">Alcohol dehydrogenase class-3</fullName>
    </submittedName>
</protein>
<dbReference type="SUPFAM" id="SSF50129">
    <property type="entry name" value="GroES-like"/>
    <property type="match status" value="2"/>
</dbReference>
<dbReference type="GO" id="GO:0008270">
    <property type="term" value="F:zinc ion binding"/>
    <property type="evidence" value="ECO:0007669"/>
    <property type="project" value="UniProtKB-KW"/>
</dbReference>
<accession>A0A2B4S901</accession>
<evidence type="ECO:0000256" key="6">
    <source>
        <dbReference type="ARBA" id="ARBA00023002"/>
    </source>
</evidence>
<dbReference type="GO" id="GO:0004190">
    <property type="term" value="F:aspartic-type endopeptidase activity"/>
    <property type="evidence" value="ECO:0007669"/>
    <property type="project" value="UniProtKB-KW"/>
</dbReference>
<dbReference type="InterPro" id="IPR048270">
    <property type="entry name" value="PNMA_C"/>
</dbReference>
<feature type="domain" description="CCHC-type" evidence="12">
    <location>
        <begin position="403"/>
        <end position="417"/>
    </location>
</feature>
<name>A0A2B4S901_STYPI</name>
<proteinExistence type="inferred from homology"/>
<dbReference type="PROSITE" id="PS50994">
    <property type="entry name" value="INTEGRASE"/>
    <property type="match status" value="1"/>
</dbReference>
<dbReference type="SUPFAM" id="SSF56672">
    <property type="entry name" value="DNA/RNA polymerases"/>
    <property type="match status" value="1"/>
</dbReference>
<evidence type="ECO:0000256" key="7">
    <source>
        <dbReference type="ARBA" id="ARBA00023027"/>
    </source>
</evidence>
<dbReference type="InterPro" id="IPR036397">
    <property type="entry name" value="RNaseH_sf"/>
</dbReference>
<dbReference type="GO" id="GO:0051903">
    <property type="term" value="F:S-(hydroxymethyl)glutathione dehydrogenase [NAD(P)+] activity"/>
    <property type="evidence" value="ECO:0007669"/>
    <property type="project" value="TreeGrafter"/>
</dbReference>
<dbReference type="STRING" id="50429.A0A2B4S901"/>
<evidence type="ECO:0000256" key="1">
    <source>
        <dbReference type="ARBA" id="ARBA00001947"/>
    </source>
</evidence>
<dbReference type="InterPro" id="IPR002328">
    <property type="entry name" value="ADH_Zn_CS"/>
</dbReference>
<dbReference type="Gene3D" id="3.90.180.10">
    <property type="entry name" value="Medium-chain alcohol dehydrogenases, catalytic domain"/>
    <property type="match status" value="2"/>
</dbReference>
<comment type="similarity">
    <text evidence="10">Belongs to the zinc-containing alcohol dehydrogenase family.</text>
</comment>
<keyword evidence="5 10" id="KW-0862">Zinc</keyword>
<dbReference type="SUPFAM" id="SSF53098">
    <property type="entry name" value="Ribonuclease H-like"/>
    <property type="match status" value="1"/>
</dbReference>
<dbReference type="FunFam" id="3.10.20.370:FF:000001">
    <property type="entry name" value="Retrovirus-related Pol polyprotein from transposon 17.6-like protein"/>
    <property type="match status" value="1"/>
</dbReference>
<dbReference type="Gene3D" id="4.10.60.10">
    <property type="entry name" value="Zinc finger, CCHC-type"/>
    <property type="match status" value="1"/>
</dbReference>
<evidence type="ECO:0000259" key="13">
    <source>
        <dbReference type="PROSITE" id="PS50994"/>
    </source>
</evidence>
<dbReference type="FunFam" id="3.40.50.720:FF:000003">
    <property type="entry name" value="S-(hydroxymethyl)glutathione dehydrogenase"/>
    <property type="match status" value="1"/>
</dbReference>
<dbReference type="InterPro" id="IPR001878">
    <property type="entry name" value="Znf_CCHC"/>
</dbReference>
<keyword evidence="4" id="KW-0064">Aspartyl protease</keyword>
<dbReference type="PANTHER" id="PTHR43880">
    <property type="entry name" value="ALCOHOL DEHYDROGENASE"/>
    <property type="match status" value="1"/>
</dbReference>
<dbReference type="InterPro" id="IPR013154">
    <property type="entry name" value="ADH-like_N"/>
</dbReference>
<dbReference type="Pfam" id="PF08240">
    <property type="entry name" value="ADH_N"/>
    <property type="match status" value="1"/>
</dbReference>
<dbReference type="InterPro" id="IPR001584">
    <property type="entry name" value="Integrase_cat-core"/>
</dbReference>
<dbReference type="PROSITE" id="PS50158">
    <property type="entry name" value="ZF_CCHC"/>
    <property type="match status" value="1"/>
</dbReference>
<dbReference type="FunFam" id="1.10.340.70:FF:000001">
    <property type="entry name" value="Retrovirus-related Pol polyprotein from transposon gypsy-like Protein"/>
    <property type="match status" value="1"/>
</dbReference>
<dbReference type="SUPFAM" id="SSF57756">
    <property type="entry name" value="Retrovirus zinc finger-like domains"/>
    <property type="match status" value="1"/>
</dbReference>
<dbReference type="Gene3D" id="3.30.70.270">
    <property type="match status" value="1"/>
</dbReference>
<dbReference type="GO" id="GO:0015074">
    <property type="term" value="P:DNA integration"/>
    <property type="evidence" value="ECO:0007669"/>
    <property type="project" value="InterPro"/>
</dbReference>
<dbReference type="Pfam" id="PF14893">
    <property type="entry name" value="PNMA"/>
    <property type="match status" value="1"/>
</dbReference>
<dbReference type="Pfam" id="PF17921">
    <property type="entry name" value="Integrase_H2C2"/>
    <property type="match status" value="1"/>
</dbReference>
<reference evidence="15" key="1">
    <citation type="journal article" date="2017" name="bioRxiv">
        <title>Comparative analysis of the genomes of Stylophora pistillata and Acropora digitifera provides evidence for extensive differences between species of corals.</title>
        <authorList>
            <person name="Voolstra C.R."/>
            <person name="Li Y."/>
            <person name="Liew Y.J."/>
            <person name="Baumgarten S."/>
            <person name="Zoccola D."/>
            <person name="Flot J.-F."/>
            <person name="Tambutte S."/>
            <person name="Allemand D."/>
            <person name="Aranda M."/>
        </authorList>
    </citation>
    <scope>NUCLEOTIDE SEQUENCE [LARGE SCALE GENOMIC DNA]</scope>
</reference>
<dbReference type="Gene3D" id="3.40.50.720">
    <property type="entry name" value="NAD(P)-binding Rossmann-like Domain"/>
    <property type="match status" value="1"/>
</dbReference>
<dbReference type="FunFam" id="3.90.180.10:FF:000001">
    <property type="entry name" value="S-(hydroxymethyl)glutathione dehydrogenase"/>
    <property type="match status" value="1"/>
</dbReference>
<dbReference type="PROSITE" id="PS00059">
    <property type="entry name" value="ADH_ZINC"/>
    <property type="match status" value="1"/>
</dbReference>
<comment type="cofactor">
    <cofactor evidence="1 10">
        <name>Zn(2+)</name>
        <dbReference type="ChEBI" id="CHEBI:29105"/>
    </cofactor>
</comment>
<evidence type="ECO:0000256" key="11">
    <source>
        <dbReference type="SAM" id="MobiDB-lite"/>
    </source>
</evidence>
<dbReference type="GO" id="GO:0006508">
    <property type="term" value="P:proteolysis"/>
    <property type="evidence" value="ECO:0007669"/>
    <property type="project" value="UniProtKB-KW"/>
</dbReference>
<dbReference type="SUPFAM" id="SSF51735">
    <property type="entry name" value="NAD(P)-binding Rossmann-fold domains"/>
    <property type="match status" value="1"/>
</dbReference>
<dbReference type="InterPro" id="IPR043502">
    <property type="entry name" value="DNA/RNA_pol_sf"/>
</dbReference>
<dbReference type="EMBL" id="LSMT01000110">
    <property type="protein sequence ID" value="PFX27144.1"/>
    <property type="molecule type" value="Genomic_DNA"/>
</dbReference>
<dbReference type="GO" id="GO:0003677">
    <property type="term" value="F:DNA binding"/>
    <property type="evidence" value="ECO:0007669"/>
    <property type="project" value="UniProtKB-KW"/>
</dbReference>
<dbReference type="Gene3D" id="3.30.420.10">
    <property type="entry name" value="Ribonuclease H-like superfamily/Ribonuclease H"/>
    <property type="match status" value="1"/>
</dbReference>
<dbReference type="PANTHER" id="PTHR43880:SF12">
    <property type="entry name" value="ALCOHOL DEHYDROGENASE CLASS-3"/>
    <property type="match status" value="1"/>
</dbReference>
<dbReference type="Proteomes" id="UP000225706">
    <property type="component" value="Unassembled WGS sequence"/>
</dbReference>
<dbReference type="Gene3D" id="1.10.340.70">
    <property type="match status" value="1"/>
</dbReference>
<keyword evidence="4" id="KW-0378">Hydrolase</keyword>
<evidence type="ECO:0000256" key="4">
    <source>
        <dbReference type="ARBA" id="ARBA00022750"/>
    </source>
</evidence>
<keyword evidence="7" id="KW-0520">NAD</keyword>
<evidence type="ECO:0000256" key="5">
    <source>
        <dbReference type="ARBA" id="ARBA00022833"/>
    </source>
</evidence>
<keyword evidence="6" id="KW-0560">Oxidoreductase</keyword>
<dbReference type="InterPro" id="IPR011032">
    <property type="entry name" value="GroES-like_sf"/>
</dbReference>
<dbReference type="InterPro" id="IPR013149">
    <property type="entry name" value="ADH-like_C"/>
</dbReference>
<dbReference type="Pfam" id="PF17919">
    <property type="entry name" value="RT_RNaseH_2"/>
    <property type="match status" value="1"/>
</dbReference>
<evidence type="ECO:0000256" key="8">
    <source>
        <dbReference type="ARBA" id="ARBA00023125"/>
    </source>
</evidence>
<keyword evidence="15" id="KW-1185">Reference proteome</keyword>
<dbReference type="GO" id="GO:0046294">
    <property type="term" value="P:formaldehyde catabolic process"/>
    <property type="evidence" value="ECO:0007669"/>
    <property type="project" value="TreeGrafter"/>
</dbReference>
<evidence type="ECO:0000313" key="14">
    <source>
        <dbReference type="EMBL" id="PFX27144.1"/>
    </source>
</evidence>
<dbReference type="Pfam" id="PF00098">
    <property type="entry name" value="zf-CCHC"/>
    <property type="match status" value="1"/>
</dbReference>
<sequence length="1534" mass="171808">MSETEGKSLSCLAAVAWEPIKPLVIETIEVAPPKAKEVRIKILATGVCHTDSYTLGGHDSEGMFPCVLGHEGGGIVESVGEGVTRVEPGDHVIPLYIPQCGECKFCQSPKTNLCSTIRTTQGKGVMPEGTSRLSCKGQTLYHFMGTSTFSEYTVVAEISIAKTEDDQPVEDVIEEVKTTFEVREMTPAERVDFIMSHLEGPAKEEVQMYSKKDRSNPDFLLHILTQAFGEKRSSSQLLKLFYERKQKESEKLRAYSYSLNELLKNGTKADPKAVPDPEKTLRDQFVDNVRDPFVRKELKKFIRERDPSFLDLREEALCWSEEEERPQRIMPRTPLSQEVSTAAPESSQCHASSTTTPMDKVLDALLKQQNSLEELTSSIRDLKQPRTQHPAKEWSGQRSNVVCFKCNRNGHIARNCRTKDNLAVRGGPPQANGLVIPYIGYLELDVEALGVMIPRRGILVVESPASQEARTNSISVRGFAKVAGKSQIRVPAGSVSVVRINGWQGPQTRNTAVLVEPLNGHVPGNLVIISTLIHVNNGQLHVRVANVTDEDVWLQPHTRIGVLLEVKDVEDTKNNIDFKRVSINEAMVFVRESTTENKQEQPSVCPTDLSDVKCTHEQPNKLENLFQKHASIFTKDENDLGYTETVKHKIPTIDQVPVAQPYRRIPPNQFQEAKDHIRKLLDNRIIQESDSAYPPPIVLVRKKDGSLRLCVDYRRLNAKTIRDQFPLPRIEESIDAIGNAKLFSTMDMASGFNQRWNSECQTAFDALKTKLTRAPVLGFADYNKPFIVETDASHVGLGAVLSQDQDGQRKVIAYASRRLRPSEKKNPRNYSSMKLELLALKWAVTEKFRTYLLGSKFEVFTDNNPLKYLQTTAKLGALQQPWAAQLALFDFTINYRSGRSNANTDALSRQPHGPVPDETEESREDELLHIESILTMETPAPPDLSHAIVTTPIPIEVRRMAVHEPDLNLSTVNLTSDENKKLLRDNTVIATTSFPTHTKKELINMQKADPTIKEFMKFWEKGTKPTLDERRRLSHQCVTLLRQWNRITRDQGLIYRVVQDPKLGELKQLLLPASLREKVITSLHDDTGHQGLERNLQLIGERCYWPKMYSDVENWIKNCERCTLAKMPNPRIQPPMGSLVATKPLEILAIDFTVLEPATDGRENVLVMTDVFTKFTCAVPTRDQKATTTAKVLVKEWFFKYGIPLRVHSDQGRNFESEVITGLCRLNGIKKTRTAPYHPQGNAQFHFLMFGWGARLPIDLLLGEDENVDENHADCLTEHQARLRDAYQRAGEHLKQQAEKRHEQHCDREYDIPIQKGQLVADNAPLEKVCLLGCGISTGYGAALNTAKVEPGSTTAIWGLGAVGLAVAMGCKAAGASRIIGIDLNPNKFAIAKKFGCTEFVNPKDHNKSIQQVLIEMTDGGLDYTFECVGNVGTMRAALESCHKGWGTSVIVGVAGAGQEISTRPFQLVTGRTWKGTAFGGWKSCESVPKLVDEYMAGKLKVDEFITHTLPLDKINEAFDLMHDGKSIRAIINF</sequence>
<dbReference type="Gene3D" id="3.10.20.370">
    <property type="match status" value="1"/>
</dbReference>
<dbReference type="CDD" id="cd09274">
    <property type="entry name" value="RNase_HI_RT_Ty3"/>
    <property type="match status" value="1"/>
</dbReference>
<dbReference type="GO" id="GO:0005829">
    <property type="term" value="C:cytosol"/>
    <property type="evidence" value="ECO:0007669"/>
    <property type="project" value="TreeGrafter"/>
</dbReference>
<dbReference type="Gene3D" id="3.10.10.10">
    <property type="entry name" value="HIV Type 1 Reverse Transcriptase, subunit A, domain 1"/>
    <property type="match status" value="1"/>
</dbReference>
<dbReference type="InterPro" id="IPR043128">
    <property type="entry name" value="Rev_trsase/Diguanyl_cyclase"/>
</dbReference>
<evidence type="ECO:0000259" key="12">
    <source>
        <dbReference type="PROSITE" id="PS50158"/>
    </source>
</evidence>
<evidence type="ECO:0000256" key="10">
    <source>
        <dbReference type="RuleBase" id="RU361277"/>
    </source>
</evidence>
<dbReference type="InterPro" id="IPR041588">
    <property type="entry name" value="Integrase_H2C2"/>
</dbReference>
<dbReference type="Pfam" id="PF00665">
    <property type="entry name" value="rve"/>
    <property type="match status" value="1"/>
</dbReference>
<keyword evidence="2" id="KW-0645">Protease</keyword>
<dbReference type="OrthoDB" id="5990438at2759"/>
<keyword evidence="9" id="KW-0863">Zinc-finger</keyword>
<dbReference type="InterPro" id="IPR036291">
    <property type="entry name" value="NAD(P)-bd_dom_sf"/>
</dbReference>
<feature type="region of interest" description="Disordered" evidence="11">
    <location>
        <begin position="901"/>
        <end position="922"/>
    </location>
</feature>
<dbReference type="InterPro" id="IPR012337">
    <property type="entry name" value="RNaseH-like_sf"/>
</dbReference>
<feature type="domain" description="Integrase catalytic" evidence="13">
    <location>
        <begin position="1140"/>
        <end position="1249"/>
    </location>
</feature>
<comment type="caution">
    <text evidence="14">The sequence shown here is derived from an EMBL/GenBank/DDBJ whole genome shotgun (WGS) entry which is preliminary data.</text>
</comment>
<keyword evidence="8" id="KW-0238">DNA-binding</keyword>
<dbReference type="Pfam" id="PF00107">
    <property type="entry name" value="ADH_zinc_N"/>
    <property type="match status" value="1"/>
</dbReference>
<dbReference type="InterPro" id="IPR036875">
    <property type="entry name" value="Znf_CCHC_sf"/>
</dbReference>
<keyword evidence="3 10" id="KW-0479">Metal-binding</keyword>
<dbReference type="SMART" id="SM00343">
    <property type="entry name" value="ZnF_C2HC"/>
    <property type="match status" value="1"/>
</dbReference>
<evidence type="ECO:0000313" key="15">
    <source>
        <dbReference type="Proteomes" id="UP000225706"/>
    </source>
</evidence>
<evidence type="ECO:0000256" key="2">
    <source>
        <dbReference type="ARBA" id="ARBA00022670"/>
    </source>
</evidence>
<organism evidence="14 15">
    <name type="scientific">Stylophora pistillata</name>
    <name type="common">Smooth cauliflower coral</name>
    <dbReference type="NCBI Taxonomy" id="50429"/>
    <lineage>
        <taxon>Eukaryota</taxon>
        <taxon>Metazoa</taxon>
        <taxon>Cnidaria</taxon>
        <taxon>Anthozoa</taxon>
        <taxon>Hexacorallia</taxon>
        <taxon>Scleractinia</taxon>
        <taxon>Astrocoeniina</taxon>
        <taxon>Pocilloporidae</taxon>
        <taxon>Stylophora</taxon>
    </lineage>
</organism>
<evidence type="ECO:0000256" key="9">
    <source>
        <dbReference type="PROSITE-ProRule" id="PRU00047"/>
    </source>
</evidence>